<proteinExistence type="predicted"/>
<evidence type="ECO:0000259" key="1">
    <source>
        <dbReference type="Pfam" id="PF02010"/>
    </source>
</evidence>
<protein>
    <recommendedName>
        <fullName evidence="1">PKD/REJ-like domain-containing protein</fullName>
    </recommendedName>
</protein>
<comment type="caution">
    <text evidence="2">The sequence shown here is derived from an EMBL/GenBank/DDBJ whole genome shotgun (WGS) entry which is preliminary data.</text>
</comment>
<feature type="non-terminal residue" evidence="2">
    <location>
        <position position="135"/>
    </location>
</feature>
<feature type="non-terminal residue" evidence="2">
    <location>
        <position position="1"/>
    </location>
</feature>
<keyword evidence="3" id="KW-1185">Reference proteome</keyword>
<feature type="domain" description="PKD/REJ-like" evidence="1">
    <location>
        <begin position="4"/>
        <end position="119"/>
    </location>
</feature>
<organism evidence="2 3">
    <name type="scientific">Adineta ricciae</name>
    <name type="common">Rotifer</name>
    <dbReference type="NCBI Taxonomy" id="249248"/>
    <lineage>
        <taxon>Eukaryota</taxon>
        <taxon>Metazoa</taxon>
        <taxon>Spiralia</taxon>
        <taxon>Gnathifera</taxon>
        <taxon>Rotifera</taxon>
        <taxon>Eurotatoria</taxon>
        <taxon>Bdelloidea</taxon>
        <taxon>Adinetida</taxon>
        <taxon>Adinetidae</taxon>
        <taxon>Adineta</taxon>
    </lineage>
</organism>
<name>A0A816HVI0_ADIRI</name>
<reference evidence="2" key="1">
    <citation type="submission" date="2021-02" db="EMBL/GenBank/DDBJ databases">
        <authorList>
            <person name="Nowell W R."/>
        </authorList>
    </citation>
    <scope>NUCLEOTIDE SEQUENCE</scope>
</reference>
<evidence type="ECO:0000313" key="3">
    <source>
        <dbReference type="Proteomes" id="UP000663828"/>
    </source>
</evidence>
<dbReference type="Proteomes" id="UP000663828">
    <property type="component" value="Unassembled WGS sequence"/>
</dbReference>
<dbReference type="AlphaFoldDB" id="A0A816HVI0"/>
<dbReference type="EMBL" id="CAJNOR010020405">
    <property type="protein sequence ID" value="CAF1690494.1"/>
    <property type="molecule type" value="Genomic_DNA"/>
</dbReference>
<evidence type="ECO:0000313" key="2">
    <source>
        <dbReference type="EMBL" id="CAF1690494.1"/>
    </source>
</evidence>
<dbReference type="InterPro" id="IPR002859">
    <property type="entry name" value="PKD/REJ-like"/>
</dbReference>
<accession>A0A816HVI0</accession>
<sequence>LSLTTYGYEQDILFDPGTYSIDPDQDQFDATNWNYKYYCRIYDLNNFPNINGSLLTIDDSRTDPVNPSCLLNRSDNRTTLIYKNSTLSPNSSLTIFSGSLRTNQTYQFMISMTNRQNPSITSTGYLLVKIADKIP</sequence>
<gene>
    <name evidence="2" type="ORF">XAT740_LOCUS63767</name>
</gene>
<dbReference type="Pfam" id="PF02010">
    <property type="entry name" value="REJ"/>
    <property type="match status" value="1"/>
</dbReference>